<accession>A0A101RUK4</accession>
<keyword evidence="2" id="KW-1133">Transmembrane helix</keyword>
<proteinExistence type="predicted"/>
<feature type="region of interest" description="Disordered" evidence="1">
    <location>
        <begin position="67"/>
        <end position="119"/>
    </location>
</feature>
<keyword evidence="4" id="KW-1185">Reference proteome</keyword>
<protein>
    <submittedName>
        <fullName evidence="3">Uncharacterized protein</fullName>
    </submittedName>
</protein>
<reference evidence="3 4" key="1">
    <citation type="submission" date="2015-10" db="EMBL/GenBank/DDBJ databases">
        <title>Draft genome sequence of Streptomyces griseorubiginosus DSM 40469, type strain for the species Streptomyces griseorubiginosus.</title>
        <authorList>
            <person name="Ruckert C."/>
            <person name="Winkler A."/>
            <person name="Kalinowski J."/>
            <person name="Kampfer P."/>
            <person name="Glaeser S."/>
        </authorList>
    </citation>
    <scope>NUCLEOTIDE SEQUENCE [LARGE SCALE GENOMIC DNA]</scope>
    <source>
        <strain evidence="3 4">DSM 40469</strain>
    </source>
</reference>
<feature type="region of interest" description="Disordered" evidence="1">
    <location>
        <begin position="1"/>
        <end position="29"/>
    </location>
</feature>
<dbReference type="EMBL" id="LMWV01000026">
    <property type="protein sequence ID" value="KUN62005.1"/>
    <property type="molecule type" value="Genomic_DNA"/>
</dbReference>
<keyword evidence="2" id="KW-0812">Transmembrane</keyword>
<evidence type="ECO:0000313" key="4">
    <source>
        <dbReference type="Proteomes" id="UP000054375"/>
    </source>
</evidence>
<name>A0A101RUK4_9ACTN</name>
<dbReference type="AlphaFoldDB" id="A0A101RUK4"/>
<feature type="compositionally biased region" description="Low complexity" evidence="1">
    <location>
        <begin position="70"/>
        <end position="108"/>
    </location>
</feature>
<dbReference type="Proteomes" id="UP000054375">
    <property type="component" value="Unassembled WGS sequence"/>
</dbReference>
<gene>
    <name evidence="3" type="ORF">AQJ54_33345</name>
</gene>
<keyword evidence="2" id="KW-0472">Membrane</keyword>
<evidence type="ECO:0000256" key="1">
    <source>
        <dbReference type="SAM" id="MobiDB-lite"/>
    </source>
</evidence>
<evidence type="ECO:0000256" key="2">
    <source>
        <dbReference type="SAM" id="Phobius"/>
    </source>
</evidence>
<feature type="transmembrane region" description="Helical" evidence="2">
    <location>
        <begin position="45"/>
        <end position="64"/>
    </location>
</feature>
<organism evidence="3 4">
    <name type="scientific">Streptomyces griseorubiginosus</name>
    <dbReference type="NCBI Taxonomy" id="67304"/>
    <lineage>
        <taxon>Bacteria</taxon>
        <taxon>Bacillati</taxon>
        <taxon>Actinomycetota</taxon>
        <taxon>Actinomycetes</taxon>
        <taxon>Kitasatosporales</taxon>
        <taxon>Streptomycetaceae</taxon>
        <taxon>Streptomyces</taxon>
    </lineage>
</organism>
<comment type="caution">
    <text evidence="3">The sequence shown here is derived from an EMBL/GenBank/DDBJ whole genome shotgun (WGS) entry which is preliminary data.</text>
</comment>
<evidence type="ECO:0000313" key="3">
    <source>
        <dbReference type="EMBL" id="KUN62005.1"/>
    </source>
</evidence>
<sequence length="245" mass="24522">MGKPSSQKDRGKGSSFSLSYEGAAREPSNHIKVGSGGFSFKGSTMALVALAVLALAGTGAYLAFSGQNQGSPSTGSGAPSTSTSTSATSGGTGAAAPARSGTPTSATPEVGQAADAQPAAVREHRKVVLRSGSNVDLDFTNGQPDIIFSLPANADDGYTIVGENGDLATVDGPATAESCAAATAFGFAIDQKNIRRGLTACVLTDENRVAALTVLGWQADDPNYAGGLSSVTMDVTTWEKPEGAA</sequence>
<dbReference type="RefSeq" id="WP_062243626.1">
    <property type="nucleotide sequence ID" value="NZ_JBEOZZ010000012.1"/>
</dbReference>
<feature type="compositionally biased region" description="Basic and acidic residues" evidence="1">
    <location>
        <begin position="1"/>
        <end position="12"/>
    </location>
</feature>